<sequence length="422" mass="47675">MARCFLALVFFLDFLSSALSSPPTPESACALREERVLAQPRLLLRVLLLKRRLGILAVALIARRRSADGHILGLLRVHKRHLLRSISRPSLVATYVVGGGVDVAGCQEGRFVLGERRVEIEPRRQRHLALCLGPDRRQRLGEEAVEHSESPVRRGDHRARKHAVGAGLGRERCQPEPEPEHHVLQRARALLHFDVFALNKGREPLQHRLRDALERGFVRAVGRRHEQLEQVVHVHGLNSRRQRRRGWLQHHIHDVHKLVEARLLGVALSVAVVTVAVIVALKVLEHELPDDPAGGVQNLRRRGRAGVLQRAAVEQQRDHVFDERRADALDAHRNVHELPRDLGAVRARRLLARQLAQLAQHPDVPVEVLYVVVLVERAHGENLDDELLAIDAVSAERVAQQLLHDGRRVVGRDHARQELERA</sequence>
<feature type="chain" id="PRO_5002037030" evidence="1">
    <location>
        <begin position="21"/>
        <end position="422"/>
    </location>
</feature>
<evidence type="ECO:0000313" key="2">
    <source>
        <dbReference type="EMBL" id="AIG55799.1"/>
    </source>
</evidence>
<organism evidence="2">
    <name type="scientific">Achlya hypogyna</name>
    <name type="common">Oomycete</name>
    <name type="synonym">Protoachlya hypogyna</name>
    <dbReference type="NCBI Taxonomy" id="1202772"/>
    <lineage>
        <taxon>Eukaryota</taxon>
        <taxon>Sar</taxon>
        <taxon>Stramenopiles</taxon>
        <taxon>Oomycota</taxon>
        <taxon>Saprolegniomycetes</taxon>
        <taxon>Saprolegniales</taxon>
        <taxon>Achlyaceae</taxon>
        <taxon>Achlya</taxon>
    </lineage>
</organism>
<feature type="signal peptide" evidence="1">
    <location>
        <begin position="1"/>
        <end position="20"/>
    </location>
</feature>
<accession>A0A0A7CMZ7</accession>
<dbReference type="EMBL" id="KM038338">
    <property type="protein sequence ID" value="AIG55799.1"/>
    <property type="molecule type" value="Genomic_DNA"/>
</dbReference>
<reference evidence="2" key="1">
    <citation type="journal article" date="2014" name="Genome Biol. Evol.">
        <title>The secreted proteins of Achlya hypogyna and Thraustotheca clavata identify the ancestral oomycete secretome and reveal gene acquisitions by horizontal gene transfer.</title>
        <authorList>
            <person name="Misner I."/>
            <person name="Blouin N."/>
            <person name="Leonard G."/>
            <person name="Richards T.A."/>
            <person name="Lane C.E."/>
        </authorList>
    </citation>
    <scope>NUCLEOTIDE SEQUENCE</scope>
    <source>
        <strain evidence="2">ATCC 48635</strain>
    </source>
</reference>
<proteinExistence type="predicted"/>
<protein>
    <submittedName>
        <fullName evidence="2">Secreted protein</fullName>
    </submittedName>
</protein>
<name>A0A0A7CMZ7_ACHHY</name>
<keyword evidence="1" id="KW-0732">Signal</keyword>
<dbReference type="AlphaFoldDB" id="A0A0A7CMZ7"/>
<evidence type="ECO:0000256" key="1">
    <source>
        <dbReference type="SAM" id="SignalP"/>
    </source>
</evidence>